<evidence type="ECO:0000313" key="3">
    <source>
        <dbReference type="Proteomes" id="UP000228533"/>
    </source>
</evidence>
<keyword evidence="1" id="KW-1133">Transmembrane helix</keyword>
<protein>
    <recommendedName>
        <fullName evidence="4">DUF5673 domain-containing protein</fullName>
    </recommendedName>
</protein>
<comment type="caution">
    <text evidence="2">The sequence shown here is derived from an EMBL/GenBank/DDBJ whole genome shotgun (WGS) entry which is preliminary data.</text>
</comment>
<keyword evidence="1" id="KW-0472">Membrane</keyword>
<feature type="transmembrane region" description="Helical" evidence="1">
    <location>
        <begin position="61"/>
        <end position="79"/>
    </location>
</feature>
<evidence type="ECO:0008006" key="4">
    <source>
        <dbReference type="Google" id="ProtNLM"/>
    </source>
</evidence>
<sequence length="175" mass="20601">MVNDNKIELPRWGRELMTWEIPSYDQHERGLRWYIIFGVITGGLLLLSLATPNLVFNEPNYLFAVMIVLVIFIFITNVFREPEMLEFTIASEGVIIGDRLYDYDELKHFCILHKPHEKLSALYFEFKNGLRPRLTVPMLGANPIQAREFLARYMTEDLERTDEPNTDFIARIFKI</sequence>
<accession>A0A2M6WSE7</accession>
<keyword evidence="1" id="KW-0812">Transmembrane</keyword>
<organism evidence="2 3">
    <name type="scientific">Candidatus Falkowbacteria bacterium CG10_big_fil_rev_8_21_14_0_10_37_14</name>
    <dbReference type="NCBI Taxonomy" id="1974561"/>
    <lineage>
        <taxon>Bacteria</taxon>
        <taxon>Candidatus Falkowiibacteriota</taxon>
    </lineage>
</organism>
<dbReference type="EMBL" id="PFAM01000023">
    <property type="protein sequence ID" value="PIT95682.1"/>
    <property type="molecule type" value="Genomic_DNA"/>
</dbReference>
<reference evidence="3" key="1">
    <citation type="submission" date="2017-09" db="EMBL/GenBank/DDBJ databases">
        <title>Depth-based differentiation of microbial function through sediment-hosted aquifers and enrichment of novel symbionts in the deep terrestrial subsurface.</title>
        <authorList>
            <person name="Probst A.J."/>
            <person name="Ladd B."/>
            <person name="Jarett J.K."/>
            <person name="Geller-Mcgrath D.E."/>
            <person name="Sieber C.M.K."/>
            <person name="Emerson J.B."/>
            <person name="Anantharaman K."/>
            <person name="Thomas B.C."/>
            <person name="Malmstrom R."/>
            <person name="Stieglmeier M."/>
            <person name="Klingl A."/>
            <person name="Woyke T."/>
            <person name="Ryan C.M."/>
            <person name="Banfield J.F."/>
        </authorList>
    </citation>
    <scope>NUCLEOTIDE SEQUENCE [LARGE SCALE GENOMIC DNA]</scope>
</reference>
<gene>
    <name evidence="2" type="ORF">COT94_03770</name>
</gene>
<feature type="transmembrane region" description="Helical" evidence="1">
    <location>
        <begin position="33"/>
        <end position="55"/>
    </location>
</feature>
<dbReference type="AlphaFoldDB" id="A0A2M6WSE7"/>
<proteinExistence type="predicted"/>
<name>A0A2M6WSE7_9BACT</name>
<dbReference type="Proteomes" id="UP000228533">
    <property type="component" value="Unassembled WGS sequence"/>
</dbReference>
<evidence type="ECO:0000313" key="2">
    <source>
        <dbReference type="EMBL" id="PIT95682.1"/>
    </source>
</evidence>
<evidence type="ECO:0000256" key="1">
    <source>
        <dbReference type="SAM" id="Phobius"/>
    </source>
</evidence>